<sequence length="806" mass="86323">MPANLNASNSDGNTPLHLVVSKAFKQGTELLLSSGAKVDVTNAEGKTCLHLACALAVPSGDQDNKIGIISSLLEAGGSPNLQDASGNTPLHYAVETNCLHGVESLLAKDASPKIENAAGDSPLHIAAVSGYLEVMQLLILFPSPGEEASPTRQGQASEPFPSDQGVPGDEVTPAVVAVPAAPEEAKIAPPAPPPEEHEFVEIEGTPVEDVVPEEPSDADETWEDEQAPADESETSDWEACFTEEGHRYYYNRVDGSSKWERPEGFNDAATEESYDAAAPEEAEYQEEYAEEEKVPGAEYGQADDEAQGAWPPAPPTEEEEQEHHAGYAEEGAPETHVGEDDAQYAAPDEVQYTPAEEAQERLWEGESGAATTVLAADAEYYYEEDAKENGNALETEASPASEELQDPDAMSALIDEAAADGAVEKRQLDASPEDADVANKIQNQANNISSSKHMAIWERFFENALLSKTQRAKQKGMARTVPLNEGWMWSDAPDASNEKFWPLPTSEDYRAELAKREKGTGLLYAAAVGEDRDVMDLLLAGSFPDMRDTHDRHPLHHAAALDREQIARVLVDHGASVDTYDGEGMTPLHVAAWRGSEGAMKALLESAADVSLVTDAGDTALHYAVKYGRIPIVRMLLRYGASADTPNHHGLLPIDLLPRRRSTREVAEACAQITAALENPTGDLVTDTDSVESANKQTEGERSSESSLWGSLFNVTSTLLSPLTSESTTPVGASANAQAFAHIGAGADAVPEPPASPAPPTDDELVFSGIGFERVALEDAGARSSPSRVRNRYVDVLNSWQSDDPV</sequence>
<evidence type="ECO:0000256" key="2">
    <source>
        <dbReference type="ARBA" id="ARBA00023043"/>
    </source>
</evidence>
<dbReference type="SMART" id="SM00456">
    <property type="entry name" value="WW"/>
    <property type="match status" value="1"/>
</dbReference>
<dbReference type="PRINTS" id="PR01415">
    <property type="entry name" value="ANKYRIN"/>
</dbReference>
<evidence type="ECO:0000256" key="1">
    <source>
        <dbReference type="ARBA" id="ARBA00022737"/>
    </source>
</evidence>
<feature type="region of interest" description="Disordered" evidence="4">
    <location>
        <begin position="207"/>
        <end position="237"/>
    </location>
</feature>
<dbReference type="AlphaFoldDB" id="A0A7S1XQ26"/>
<feature type="region of interest" description="Disordered" evidence="4">
    <location>
        <begin position="269"/>
        <end position="366"/>
    </location>
</feature>
<feature type="region of interest" description="Disordered" evidence="4">
    <location>
        <begin position="145"/>
        <end position="170"/>
    </location>
</feature>
<dbReference type="InterPro" id="IPR001202">
    <property type="entry name" value="WW_dom"/>
</dbReference>
<dbReference type="Pfam" id="PF13857">
    <property type="entry name" value="Ank_5"/>
    <property type="match status" value="1"/>
</dbReference>
<dbReference type="InterPro" id="IPR002110">
    <property type="entry name" value="Ankyrin_rpt"/>
</dbReference>
<dbReference type="PROSITE" id="PS50297">
    <property type="entry name" value="ANK_REP_REGION"/>
    <property type="match status" value="6"/>
</dbReference>
<dbReference type="PROSITE" id="PS50088">
    <property type="entry name" value="ANK_REPEAT"/>
    <property type="match status" value="6"/>
</dbReference>
<dbReference type="EMBL" id="HBGJ01014891">
    <property type="protein sequence ID" value="CAD9251218.1"/>
    <property type="molecule type" value="Transcribed_RNA"/>
</dbReference>
<keyword evidence="2 3" id="KW-0040">ANK repeat</keyword>
<evidence type="ECO:0000256" key="3">
    <source>
        <dbReference type="PROSITE-ProRule" id="PRU00023"/>
    </source>
</evidence>
<feature type="domain" description="WW" evidence="5">
    <location>
        <begin position="231"/>
        <end position="264"/>
    </location>
</feature>
<dbReference type="GO" id="GO:0004842">
    <property type="term" value="F:ubiquitin-protein transferase activity"/>
    <property type="evidence" value="ECO:0007669"/>
    <property type="project" value="TreeGrafter"/>
</dbReference>
<feature type="repeat" description="ANK" evidence="3">
    <location>
        <begin position="583"/>
        <end position="615"/>
    </location>
</feature>
<evidence type="ECO:0000256" key="4">
    <source>
        <dbReference type="SAM" id="MobiDB-lite"/>
    </source>
</evidence>
<feature type="repeat" description="ANK" evidence="3">
    <location>
        <begin position="616"/>
        <end position="648"/>
    </location>
</feature>
<feature type="repeat" description="ANK" evidence="3">
    <location>
        <begin position="550"/>
        <end position="582"/>
    </location>
</feature>
<dbReference type="PROSITE" id="PS50020">
    <property type="entry name" value="WW_DOMAIN_2"/>
    <property type="match status" value="1"/>
</dbReference>
<dbReference type="Gene3D" id="2.20.70.10">
    <property type="match status" value="1"/>
</dbReference>
<dbReference type="Pfam" id="PF00397">
    <property type="entry name" value="WW"/>
    <property type="match status" value="1"/>
</dbReference>
<evidence type="ECO:0000313" key="6">
    <source>
        <dbReference type="EMBL" id="CAD9251218.1"/>
    </source>
</evidence>
<dbReference type="SMART" id="SM00248">
    <property type="entry name" value="ANK"/>
    <property type="match status" value="8"/>
</dbReference>
<feature type="compositionally biased region" description="Acidic residues" evidence="4">
    <location>
        <begin position="269"/>
        <end position="290"/>
    </location>
</feature>
<organism evidence="6">
    <name type="scientific">Phaeomonas parva</name>
    <dbReference type="NCBI Taxonomy" id="124430"/>
    <lineage>
        <taxon>Eukaryota</taxon>
        <taxon>Sar</taxon>
        <taxon>Stramenopiles</taxon>
        <taxon>Ochrophyta</taxon>
        <taxon>Pinguiophyceae</taxon>
        <taxon>Pinguiochrysidales</taxon>
        <taxon>Pinguiochrysidaceae</taxon>
        <taxon>Phaeomonas</taxon>
    </lineage>
</organism>
<feature type="region of interest" description="Disordered" evidence="4">
    <location>
        <begin position="681"/>
        <end position="707"/>
    </location>
</feature>
<accession>A0A7S1XQ26</accession>
<name>A0A7S1XQ26_9STRA</name>
<evidence type="ECO:0000259" key="5">
    <source>
        <dbReference type="PROSITE" id="PS50020"/>
    </source>
</evidence>
<dbReference type="Pfam" id="PF12796">
    <property type="entry name" value="Ank_2"/>
    <property type="match status" value="2"/>
</dbReference>
<reference evidence="6" key="1">
    <citation type="submission" date="2021-01" db="EMBL/GenBank/DDBJ databases">
        <authorList>
            <person name="Corre E."/>
            <person name="Pelletier E."/>
            <person name="Niang G."/>
            <person name="Scheremetjew M."/>
            <person name="Finn R."/>
            <person name="Kale V."/>
            <person name="Holt S."/>
            <person name="Cochrane G."/>
            <person name="Meng A."/>
            <person name="Brown T."/>
            <person name="Cohen L."/>
        </authorList>
    </citation>
    <scope>NUCLEOTIDE SEQUENCE</scope>
    <source>
        <strain evidence="6">CCMP2877</strain>
    </source>
</reference>
<proteinExistence type="predicted"/>
<dbReference type="InterPro" id="IPR036020">
    <property type="entry name" value="WW_dom_sf"/>
</dbReference>
<dbReference type="PANTHER" id="PTHR24171">
    <property type="entry name" value="ANKYRIN REPEAT DOMAIN-CONTAINING PROTEIN 39-RELATED"/>
    <property type="match status" value="1"/>
</dbReference>
<dbReference type="SUPFAM" id="SSF48403">
    <property type="entry name" value="Ankyrin repeat"/>
    <property type="match status" value="2"/>
</dbReference>
<dbReference type="CDD" id="cd00201">
    <property type="entry name" value="WW"/>
    <property type="match status" value="1"/>
</dbReference>
<feature type="compositionally biased region" description="Acidic residues" evidence="4">
    <location>
        <begin position="210"/>
        <end position="236"/>
    </location>
</feature>
<protein>
    <recommendedName>
        <fullName evidence="5">WW domain-containing protein</fullName>
    </recommendedName>
</protein>
<feature type="repeat" description="ANK" evidence="3">
    <location>
        <begin position="85"/>
        <end position="117"/>
    </location>
</feature>
<dbReference type="GO" id="GO:0085020">
    <property type="term" value="P:protein K6-linked ubiquitination"/>
    <property type="evidence" value="ECO:0007669"/>
    <property type="project" value="TreeGrafter"/>
</dbReference>
<feature type="compositionally biased region" description="Polar residues" evidence="4">
    <location>
        <begin position="687"/>
        <end position="697"/>
    </location>
</feature>
<feature type="repeat" description="ANK" evidence="3">
    <location>
        <begin position="11"/>
        <end position="43"/>
    </location>
</feature>
<dbReference type="Pfam" id="PF00023">
    <property type="entry name" value="Ank"/>
    <property type="match status" value="1"/>
</dbReference>
<dbReference type="InterPro" id="IPR036770">
    <property type="entry name" value="Ankyrin_rpt-contain_sf"/>
</dbReference>
<dbReference type="Gene3D" id="1.25.40.20">
    <property type="entry name" value="Ankyrin repeat-containing domain"/>
    <property type="match status" value="4"/>
</dbReference>
<keyword evidence="1" id="KW-0677">Repeat</keyword>
<gene>
    <name evidence="6" type="ORF">PPAR1163_LOCUS9579</name>
</gene>
<dbReference type="SUPFAM" id="SSF51045">
    <property type="entry name" value="WW domain"/>
    <property type="match status" value="1"/>
</dbReference>
<feature type="repeat" description="ANK" evidence="3">
    <location>
        <begin position="118"/>
        <end position="139"/>
    </location>
</feature>